<keyword evidence="2" id="KW-0472">Membrane</keyword>
<evidence type="ECO:0000313" key="3">
    <source>
        <dbReference type="EMBL" id="CUT17565.1"/>
    </source>
</evidence>
<keyword evidence="2" id="KW-0812">Transmembrane</keyword>
<dbReference type="EMBL" id="LN906597">
    <property type="protein sequence ID" value="CUT17565.1"/>
    <property type="molecule type" value="Genomic_DNA"/>
</dbReference>
<reference evidence="4" key="1">
    <citation type="submission" date="2015-11" db="EMBL/GenBank/DDBJ databases">
        <authorList>
            <person name="Seth-Smith H.M.B."/>
        </authorList>
    </citation>
    <scope>NUCLEOTIDE SEQUENCE [LARGE SCALE GENOMIC DNA]</scope>
    <source>
        <strain evidence="4">2013Ark11</strain>
    </source>
</reference>
<dbReference type="Proteomes" id="UP000198651">
    <property type="component" value="Chromosome I"/>
</dbReference>
<evidence type="ECO:0000313" key="4">
    <source>
        <dbReference type="Proteomes" id="UP000198651"/>
    </source>
</evidence>
<protein>
    <submittedName>
        <fullName evidence="3">Putative membrane protein</fullName>
    </submittedName>
</protein>
<accession>A0A0S4M5N9</accession>
<keyword evidence="4" id="KW-1185">Reference proteome</keyword>
<gene>
    <name evidence="3" type="ORF">Ark11_0730</name>
</gene>
<feature type="compositionally biased region" description="Low complexity" evidence="1">
    <location>
        <begin position="33"/>
        <end position="49"/>
    </location>
</feature>
<feature type="region of interest" description="Disordered" evidence="1">
    <location>
        <begin position="33"/>
        <end position="73"/>
    </location>
</feature>
<dbReference type="AlphaFoldDB" id="A0A0S4M5N9"/>
<organism evidence="3 4">
    <name type="scientific">Candidatus Ichthyocystis hellenicum</name>
    <dbReference type="NCBI Taxonomy" id="1561003"/>
    <lineage>
        <taxon>Bacteria</taxon>
        <taxon>Pseudomonadati</taxon>
        <taxon>Pseudomonadota</taxon>
        <taxon>Betaproteobacteria</taxon>
        <taxon>Burkholderiales</taxon>
        <taxon>Candidatus Ichthyocystis</taxon>
    </lineage>
</organism>
<sequence>MINYIGGNKIVLSGNWSSEEYFQIQDEQNSELSLPLETDSETSETLTSENYTYDSLDSDKEENSEPSVPTEEKTIVEKSKTLVNLKVTTKQILYGSKISLGLVDSSEIEHPVDLVELMDLISLKDSSDLVKLETLVELYKSEKQSHSNIKHTNDKSNNSMIAFIVLMVLLIAFFIAIAILLYKDIIKI</sequence>
<evidence type="ECO:0000256" key="1">
    <source>
        <dbReference type="SAM" id="MobiDB-lite"/>
    </source>
</evidence>
<proteinExistence type="predicted"/>
<keyword evidence="2" id="KW-1133">Transmembrane helix</keyword>
<name>A0A0S4M5N9_9BURK</name>
<dbReference type="RefSeq" id="WP_092343013.1">
    <property type="nucleotide sequence ID" value="NZ_LN906597.1"/>
</dbReference>
<evidence type="ECO:0000256" key="2">
    <source>
        <dbReference type="SAM" id="Phobius"/>
    </source>
</evidence>
<feature type="transmembrane region" description="Helical" evidence="2">
    <location>
        <begin position="160"/>
        <end position="182"/>
    </location>
</feature>